<evidence type="ECO:0000259" key="1">
    <source>
        <dbReference type="Pfam" id="PF01553"/>
    </source>
</evidence>
<keyword evidence="2" id="KW-0012">Acyltransferase</keyword>
<sequence length="391" mass="44626">MQITQEIIMSQFDSIRPFYDAEANAAIRKIVDDPMLEAMMSFTFPSDSKEHWKDLMVHTHSLRDFQVNFIYPGVQKVLKKSSEGLSTGGFEQLKSNTAYLFISNHRDIILDTSLLNACLYENGLVLTTSAIGDNLIQKPFLHTLSRLNRNFAIKRGLQGRALLESSQLASAYIKKSLLSENRSVWTAQREGRTKDGNDATHRGVLKMLTLAEEGSNPFGYFEKINVVPISISYEYDPTDILKMPEWLAKSRDEKYVKGENEDFLNLLRGIMGTKKRIHLQVNGILDKEIKTISEMELSQPDKLSRLAECIDQKIWAGYKLWPSNYIAHDLLYGDEEYVNFYTKAEKESFEKRLTEKVNTSNEFLIKSFLSMYANPVNNQKAALSISSPSDV</sequence>
<reference evidence="3" key="1">
    <citation type="submission" date="2016-10" db="EMBL/GenBank/DDBJ databases">
        <authorList>
            <person name="Varghese N."/>
            <person name="Submissions S."/>
        </authorList>
    </citation>
    <scope>NUCLEOTIDE SEQUENCE [LARGE SCALE GENOMIC DNA]</scope>
    <source>
        <strain evidence="3">DSM 23445</strain>
    </source>
</reference>
<name>A0A1I7BEF7_9BACT</name>
<dbReference type="GO" id="GO:0042840">
    <property type="term" value="P:D-glucuronate catabolic process"/>
    <property type="evidence" value="ECO:0007669"/>
    <property type="project" value="TreeGrafter"/>
</dbReference>
<dbReference type="EMBL" id="FPBF01000003">
    <property type="protein sequence ID" value="SFT85538.1"/>
    <property type="molecule type" value="Genomic_DNA"/>
</dbReference>
<proteinExistence type="predicted"/>
<dbReference type="GO" id="GO:0016746">
    <property type="term" value="F:acyltransferase activity"/>
    <property type="evidence" value="ECO:0007669"/>
    <property type="project" value="UniProtKB-KW"/>
</dbReference>
<gene>
    <name evidence="2" type="ORF">SAMN04489724_2341</name>
</gene>
<keyword evidence="3" id="KW-1185">Reference proteome</keyword>
<organism evidence="2 3">
    <name type="scientific">Algoriphagus locisalis</name>
    <dbReference type="NCBI Taxonomy" id="305507"/>
    <lineage>
        <taxon>Bacteria</taxon>
        <taxon>Pseudomonadati</taxon>
        <taxon>Bacteroidota</taxon>
        <taxon>Cytophagia</taxon>
        <taxon>Cytophagales</taxon>
        <taxon>Cyclobacteriaceae</taxon>
        <taxon>Algoriphagus</taxon>
    </lineage>
</organism>
<dbReference type="Pfam" id="PF01553">
    <property type="entry name" value="Acyltransferase"/>
    <property type="match status" value="1"/>
</dbReference>
<keyword evidence="2" id="KW-0808">Transferase</keyword>
<feature type="domain" description="Phospholipid/glycerol acyltransferase" evidence="1">
    <location>
        <begin position="90"/>
        <end position="232"/>
    </location>
</feature>
<evidence type="ECO:0000313" key="2">
    <source>
        <dbReference type="EMBL" id="SFT85538.1"/>
    </source>
</evidence>
<dbReference type="GO" id="GO:0019698">
    <property type="term" value="P:D-galacturonate catabolic process"/>
    <property type="evidence" value="ECO:0007669"/>
    <property type="project" value="TreeGrafter"/>
</dbReference>
<dbReference type="InterPro" id="IPR002123">
    <property type="entry name" value="Plipid/glycerol_acylTrfase"/>
</dbReference>
<protein>
    <submittedName>
        <fullName evidence="2">Acyltransferase</fullName>
    </submittedName>
</protein>
<dbReference type="Proteomes" id="UP000199673">
    <property type="component" value="Unassembled WGS sequence"/>
</dbReference>
<dbReference type="SUPFAM" id="SSF69593">
    <property type="entry name" value="Glycerol-3-phosphate (1)-acyltransferase"/>
    <property type="match status" value="1"/>
</dbReference>
<dbReference type="AlphaFoldDB" id="A0A1I7BEF7"/>
<dbReference type="STRING" id="305507.SAMN04489724_2341"/>
<dbReference type="PANTHER" id="PTHR30068">
    <property type="entry name" value="URONATE ISOMERASE"/>
    <property type="match status" value="1"/>
</dbReference>
<evidence type="ECO:0000313" key="3">
    <source>
        <dbReference type="Proteomes" id="UP000199673"/>
    </source>
</evidence>
<accession>A0A1I7BEF7</accession>
<dbReference type="PANTHER" id="PTHR30068:SF3">
    <property type="entry name" value="PHOSPHOLIPID_GLYCEROL ACYLTRANSFERASE DOMAIN-CONTAINING PROTEIN"/>
    <property type="match status" value="1"/>
</dbReference>